<dbReference type="PANTHER" id="PTHR12770:SF31">
    <property type="entry name" value="RUS FAMILY MEMBER 1"/>
    <property type="match status" value="1"/>
</dbReference>
<dbReference type="AlphaFoldDB" id="A0A813QJI1"/>
<feature type="domain" description="Protein root UVB sensitive/RUS" evidence="7">
    <location>
        <begin position="37"/>
        <end position="272"/>
    </location>
</feature>
<dbReference type="InterPro" id="IPR054549">
    <property type="entry name" value="UVB_sens_RUS_dom"/>
</dbReference>
<protein>
    <submittedName>
        <fullName evidence="9">Uncharacterized protein</fullName>
    </submittedName>
</protein>
<dbReference type="InterPro" id="IPR006968">
    <property type="entry name" value="RUS_fam"/>
</dbReference>
<dbReference type="EMBL" id="CAJNOC010000500">
    <property type="protein sequence ID" value="CAF0769041.1"/>
    <property type="molecule type" value="Genomic_DNA"/>
</dbReference>
<evidence type="ECO:0000256" key="2">
    <source>
        <dbReference type="ARBA" id="ARBA00007558"/>
    </source>
</evidence>
<name>A0A813QJI1_9BILA</name>
<comment type="similarity">
    <text evidence="2">Belongs to the RUS1 family.</text>
</comment>
<dbReference type="InterPro" id="IPR055412">
    <property type="entry name" value="UVB_sens_C"/>
</dbReference>
<dbReference type="Proteomes" id="UP000663879">
    <property type="component" value="Unassembled WGS sequence"/>
</dbReference>
<accession>A0A813QJI1</accession>
<proteinExistence type="inferred from homology"/>
<organism evidence="9 10">
    <name type="scientific">Brachionus calyciflorus</name>
    <dbReference type="NCBI Taxonomy" id="104777"/>
    <lineage>
        <taxon>Eukaryota</taxon>
        <taxon>Metazoa</taxon>
        <taxon>Spiralia</taxon>
        <taxon>Gnathifera</taxon>
        <taxon>Rotifera</taxon>
        <taxon>Eurotatoria</taxon>
        <taxon>Monogononta</taxon>
        <taxon>Pseudotrocha</taxon>
        <taxon>Ploima</taxon>
        <taxon>Brachionidae</taxon>
        <taxon>Brachionus</taxon>
    </lineage>
</organism>
<dbReference type="GO" id="GO:0016020">
    <property type="term" value="C:membrane"/>
    <property type="evidence" value="ECO:0007669"/>
    <property type="project" value="UniProtKB-SubCell"/>
</dbReference>
<sequence>MILTLEEFYGNNPNGNEYQVNSNNISTKKLRNSSFGSLKDLLRIVFLPEGYPNSVSEDYAAYQIWDTIQAFCSSISGALAAKAIFESIGVGDQNATAYGATITWLIKDGTGMFGRILFAWYQGSSLDSNSKMWRLYADILNDFSFFVDLTTPYFARSYSIYFISFSGLLRSIVGIAGGATRSALTQHQARQNNLADVSAKDNSQETLVNLVALILNMIILSYVKDSMSLIWTLFLVFVFGHIFANYNAVKSVIMKTFNRNRFKITCQEYFETGQVFSPVISNKRESVLMVKKGFFKIDLGACFSKRNFVDEYFINRFKNSNYFVDFKLRDRNVYVYLNETFKELDLIKCMFQIELVEFVIKNSDSTQYKELRLAIDKNDDEKIEKESFRLANEKLQDFIEKAKQKDWSFAYTQFSPGQYKYSFKKNE</sequence>
<dbReference type="Pfam" id="PF24160">
    <property type="entry name" value="UVB_sens_C"/>
    <property type="match status" value="1"/>
</dbReference>
<evidence type="ECO:0000259" key="7">
    <source>
        <dbReference type="Pfam" id="PF04884"/>
    </source>
</evidence>
<reference evidence="9" key="1">
    <citation type="submission" date="2021-02" db="EMBL/GenBank/DDBJ databases">
        <authorList>
            <person name="Nowell W R."/>
        </authorList>
    </citation>
    <scope>NUCLEOTIDE SEQUENCE</scope>
    <source>
        <strain evidence="9">Ploen Becks lab</strain>
    </source>
</reference>
<feature type="transmembrane region" description="Helical" evidence="6">
    <location>
        <begin position="160"/>
        <end position="184"/>
    </location>
</feature>
<dbReference type="Pfam" id="PF04884">
    <property type="entry name" value="UVB_sens_prot"/>
    <property type="match status" value="1"/>
</dbReference>
<comment type="subcellular location">
    <subcellularLocation>
        <location evidence="1">Membrane</location>
    </subcellularLocation>
</comment>
<evidence type="ECO:0000313" key="9">
    <source>
        <dbReference type="EMBL" id="CAF0769041.1"/>
    </source>
</evidence>
<evidence type="ECO:0000256" key="6">
    <source>
        <dbReference type="SAM" id="Phobius"/>
    </source>
</evidence>
<evidence type="ECO:0000256" key="5">
    <source>
        <dbReference type="ARBA" id="ARBA00023136"/>
    </source>
</evidence>
<evidence type="ECO:0000256" key="1">
    <source>
        <dbReference type="ARBA" id="ARBA00004370"/>
    </source>
</evidence>
<keyword evidence="5 6" id="KW-0472">Membrane</keyword>
<gene>
    <name evidence="9" type="ORF">OXX778_LOCUS4850</name>
</gene>
<keyword evidence="10" id="KW-1185">Reference proteome</keyword>
<keyword evidence="4 6" id="KW-1133">Transmembrane helix</keyword>
<evidence type="ECO:0000256" key="3">
    <source>
        <dbReference type="ARBA" id="ARBA00022692"/>
    </source>
</evidence>
<keyword evidence="3 6" id="KW-0812">Transmembrane</keyword>
<dbReference type="PANTHER" id="PTHR12770">
    <property type="entry name" value="RUS1 FAMILY PROTEIN C16ORF58"/>
    <property type="match status" value="1"/>
</dbReference>
<evidence type="ECO:0000256" key="4">
    <source>
        <dbReference type="ARBA" id="ARBA00022989"/>
    </source>
</evidence>
<feature type="transmembrane region" description="Helical" evidence="6">
    <location>
        <begin position="229"/>
        <end position="249"/>
    </location>
</feature>
<evidence type="ECO:0000313" key="10">
    <source>
        <dbReference type="Proteomes" id="UP000663879"/>
    </source>
</evidence>
<dbReference type="OrthoDB" id="364779at2759"/>
<comment type="caution">
    <text evidence="9">The sequence shown here is derived from an EMBL/GenBank/DDBJ whole genome shotgun (WGS) entry which is preliminary data.</text>
</comment>
<evidence type="ECO:0000259" key="8">
    <source>
        <dbReference type="Pfam" id="PF24160"/>
    </source>
</evidence>
<feature type="transmembrane region" description="Helical" evidence="6">
    <location>
        <begin position="205"/>
        <end position="223"/>
    </location>
</feature>
<feature type="domain" description="Root UVB sensitive protein C-terminal" evidence="8">
    <location>
        <begin position="274"/>
        <end position="416"/>
    </location>
</feature>